<dbReference type="Proteomes" id="UP000054477">
    <property type="component" value="Unassembled WGS sequence"/>
</dbReference>
<sequence>MKALLSRRSHLFLFCDCHAPDLLLETLATFWGTTSGPPSGRSILSPFVRHGGCGFPHPKFDGFSWFAVRTSFTTDKSNMLLHLPHSQIITTSLGTLHEPRSPFCFTVSPSISMENI</sequence>
<accession>A0A0C9X9K9</accession>
<dbReference type="HOGENOM" id="CLU_2097249_0_0_1"/>
<proteinExistence type="predicted"/>
<dbReference type="EMBL" id="KN838677">
    <property type="protein sequence ID" value="KIJ98093.1"/>
    <property type="molecule type" value="Genomic_DNA"/>
</dbReference>
<reference evidence="2" key="2">
    <citation type="submission" date="2015-01" db="EMBL/GenBank/DDBJ databases">
        <title>Evolutionary Origins and Diversification of the Mycorrhizal Mutualists.</title>
        <authorList>
            <consortium name="DOE Joint Genome Institute"/>
            <consortium name="Mycorrhizal Genomics Consortium"/>
            <person name="Kohler A."/>
            <person name="Kuo A."/>
            <person name="Nagy L.G."/>
            <person name="Floudas D."/>
            <person name="Copeland A."/>
            <person name="Barry K.W."/>
            <person name="Cichocki N."/>
            <person name="Veneault-Fourrey C."/>
            <person name="LaButti K."/>
            <person name="Lindquist E.A."/>
            <person name="Lipzen A."/>
            <person name="Lundell T."/>
            <person name="Morin E."/>
            <person name="Murat C."/>
            <person name="Riley R."/>
            <person name="Ohm R."/>
            <person name="Sun H."/>
            <person name="Tunlid A."/>
            <person name="Henrissat B."/>
            <person name="Grigoriev I.V."/>
            <person name="Hibbett D.S."/>
            <person name="Martin F."/>
        </authorList>
    </citation>
    <scope>NUCLEOTIDE SEQUENCE [LARGE SCALE GENOMIC DNA]</scope>
    <source>
        <strain evidence="2">LaAM-08-1</strain>
    </source>
</reference>
<organism evidence="1 2">
    <name type="scientific">Laccaria amethystina LaAM-08-1</name>
    <dbReference type="NCBI Taxonomy" id="1095629"/>
    <lineage>
        <taxon>Eukaryota</taxon>
        <taxon>Fungi</taxon>
        <taxon>Dikarya</taxon>
        <taxon>Basidiomycota</taxon>
        <taxon>Agaricomycotina</taxon>
        <taxon>Agaricomycetes</taxon>
        <taxon>Agaricomycetidae</taxon>
        <taxon>Agaricales</taxon>
        <taxon>Agaricineae</taxon>
        <taxon>Hydnangiaceae</taxon>
        <taxon>Laccaria</taxon>
    </lineage>
</organism>
<name>A0A0C9X9K9_9AGAR</name>
<reference evidence="1 2" key="1">
    <citation type="submission" date="2014-04" db="EMBL/GenBank/DDBJ databases">
        <authorList>
            <consortium name="DOE Joint Genome Institute"/>
            <person name="Kuo A."/>
            <person name="Kohler A."/>
            <person name="Nagy L.G."/>
            <person name="Floudas D."/>
            <person name="Copeland A."/>
            <person name="Barry K.W."/>
            <person name="Cichocki N."/>
            <person name="Veneault-Fourrey C."/>
            <person name="LaButti K."/>
            <person name="Lindquist E.A."/>
            <person name="Lipzen A."/>
            <person name="Lundell T."/>
            <person name="Morin E."/>
            <person name="Murat C."/>
            <person name="Sun H."/>
            <person name="Tunlid A."/>
            <person name="Henrissat B."/>
            <person name="Grigoriev I.V."/>
            <person name="Hibbett D.S."/>
            <person name="Martin F."/>
            <person name="Nordberg H.P."/>
            <person name="Cantor M.N."/>
            <person name="Hua S.X."/>
        </authorList>
    </citation>
    <scope>NUCLEOTIDE SEQUENCE [LARGE SCALE GENOMIC DNA]</scope>
    <source>
        <strain evidence="1 2">LaAM-08-1</strain>
    </source>
</reference>
<dbReference type="AlphaFoldDB" id="A0A0C9X9K9"/>
<evidence type="ECO:0000313" key="2">
    <source>
        <dbReference type="Proteomes" id="UP000054477"/>
    </source>
</evidence>
<keyword evidence="2" id="KW-1185">Reference proteome</keyword>
<protein>
    <submittedName>
        <fullName evidence="1">Uncharacterized protein</fullName>
    </submittedName>
</protein>
<evidence type="ECO:0000313" key="1">
    <source>
        <dbReference type="EMBL" id="KIJ98093.1"/>
    </source>
</evidence>
<gene>
    <name evidence="1" type="ORF">K443DRAFT_221853</name>
</gene>